<dbReference type="Pfam" id="PF02113">
    <property type="entry name" value="Peptidase_S13"/>
    <property type="match status" value="1"/>
</dbReference>
<dbReference type="STRING" id="406100.SAMN04488052_10768"/>
<proteinExistence type="inferred from homology"/>
<dbReference type="GO" id="GO:0004185">
    <property type="term" value="F:serine-type carboxypeptidase activity"/>
    <property type="evidence" value="ECO:0007669"/>
    <property type="project" value="InterPro"/>
</dbReference>
<evidence type="ECO:0000313" key="5">
    <source>
        <dbReference type="Proteomes" id="UP000199657"/>
    </source>
</evidence>
<dbReference type="PANTHER" id="PTHR30023">
    <property type="entry name" value="D-ALANYL-D-ALANINE CARBOXYPEPTIDASE"/>
    <property type="match status" value="1"/>
</dbReference>
<comment type="similarity">
    <text evidence="1">Belongs to the peptidase S13 family.</text>
</comment>
<keyword evidence="3" id="KW-0732">Signal</keyword>
<sequence>MKRLRWVAAIWRRLVPGLLAALLGSAQAVQAADTLPGPVRAVMDAHELPDEAVSVWVQGVNQDAPRLAFNTDLPQNPASVMKLYTTYAALEALGPAYTWTTEVHADGPVHDGVLEGDLWIRGSGDPYLVARDLWRLLGEVRGRGIQRITGDLVLDTSAFAHSETDPGAFDERPFRAYNQQPHPLLINFNVLDFELEPSLDGRDIHVSTYPPMANLPVESRLSASAGPCFGGAHSRVAYDIAQEPNGQAVILEGSYPVSCGRQRLTRSAMTPEDYVYGLFRALWKQWDGTFEGGLRSGEWGRGDTTPVAVRESRPLVDVVRLVNKYSNNVMARHLALTLAVEHEAFPATDSGSHEAVSYALARAGVDTTRMIMDNAAGLSRNNRVTARQVAALLQQARTSLVMPEFKSSLAVAGRDGTLRNRFNDSPLTGRARMKTGSIDHVSAIAGYMRSARDEDLLVVVLVNAEDAHRGAGRAVQDAVLQWAFHSAAP</sequence>
<dbReference type="RefSeq" id="WP_171909938.1">
    <property type="nucleotide sequence ID" value="NZ_FOEG01000007.1"/>
</dbReference>
<keyword evidence="5" id="KW-1185">Reference proteome</keyword>
<protein>
    <submittedName>
        <fullName evidence="4">D-alanyl-D-alanine carboxypeptidase / D-alanyl-D-alanine-endopeptidase (Penicillin-binding protein 4)</fullName>
    </submittedName>
</protein>
<dbReference type="InterPro" id="IPR000667">
    <property type="entry name" value="Peptidase_S13"/>
</dbReference>
<dbReference type="EMBL" id="FOEG01000007">
    <property type="protein sequence ID" value="SEP03973.1"/>
    <property type="molecule type" value="Genomic_DNA"/>
</dbReference>
<organism evidence="4 5">
    <name type="scientific">Aquisalimonas asiatica</name>
    <dbReference type="NCBI Taxonomy" id="406100"/>
    <lineage>
        <taxon>Bacteria</taxon>
        <taxon>Pseudomonadati</taxon>
        <taxon>Pseudomonadota</taxon>
        <taxon>Gammaproteobacteria</taxon>
        <taxon>Chromatiales</taxon>
        <taxon>Ectothiorhodospiraceae</taxon>
        <taxon>Aquisalimonas</taxon>
    </lineage>
</organism>
<dbReference type="Proteomes" id="UP000199657">
    <property type="component" value="Unassembled WGS sequence"/>
</dbReference>
<feature type="chain" id="PRO_5011548442" evidence="3">
    <location>
        <begin position="32"/>
        <end position="489"/>
    </location>
</feature>
<reference evidence="4 5" key="1">
    <citation type="submission" date="2016-10" db="EMBL/GenBank/DDBJ databases">
        <authorList>
            <person name="de Groot N.N."/>
        </authorList>
    </citation>
    <scope>NUCLEOTIDE SEQUENCE [LARGE SCALE GENOMIC DNA]</scope>
    <source>
        <strain evidence="4 5">CGMCC 1.6291</strain>
    </source>
</reference>
<evidence type="ECO:0000256" key="2">
    <source>
        <dbReference type="ARBA" id="ARBA00022801"/>
    </source>
</evidence>
<evidence type="ECO:0000256" key="1">
    <source>
        <dbReference type="ARBA" id="ARBA00006096"/>
    </source>
</evidence>
<evidence type="ECO:0000256" key="3">
    <source>
        <dbReference type="SAM" id="SignalP"/>
    </source>
</evidence>
<dbReference type="GO" id="GO:0000270">
    <property type="term" value="P:peptidoglycan metabolic process"/>
    <property type="evidence" value="ECO:0007669"/>
    <property type="project" value="TreeGrafter"/>
</dbReference>
<name>A0A1H8ULX9_9GAMM</name>
<dbReference type="PRINTS" id="PR00922">
    <property type="entry name" value="DADACBPTASE3"/>
</dbReference>
<evidence type="ECO:0000313" key="4">
    <source>
        <dbReference type="EMBL" id="SEP03973.1"/>
    </source>
</evidence>
<feature type="signal peptide" evidence="3">
    <location>
        <begin position="1"/>
        <end position="31"/>
    </location>
</feature>
<dbReference type="NCBIfam" id="TIGR00666">
    <property type="entry name" value="PBP4"/>
    <property type="match status" value="1"/>
</dbReference>
<keyword evidence="4" id="KW-0645">Protease</keyword>
<dbReference type="PANTHER" id="PTHR30023:SF0">
    <property type="entry name" value="PENICILLIN-SENSITIVE CARBOXYPEPTIDASE A"/>
    <property type="match status" value="1"/>
</dbReference>
<dbReference type="SUPFAM" id="SSF56601">
    <property type="entry name" value="beta-lactamase/transpeptidase-like"/>
    <property type="match status" value="1"/>
</dbReference>
<dbReference type="InterPro" id="IPR012338">
    <property type="entry name" value="Beta-lactam/transpept-like"/>
</dbReference>
<keyword evidence="4" id="KW-0121">Carboxypeptidase</keyword>
<keyword evidence="2" id="KW-0378">Hydrolase</keyword>
<dbReference type="Gene3D" id="3.40.710.10">
    <property type="entry name" value="DD-peptidase/beta-lactamase superfamily"/>
    <property type="match status" value="2"/>
</dbReference>
<dbReference type="AlphaFoldDB" id="A0A1H8ULX9"/>
<dbReference type="GO" id="GO:0006508">
    <property type="term" value="P:proteolysis"/>
    <property type="evidence" value="ECO:0007669"/>
    <property type="project" value="InterPro"/>
</dbReference>
<gene>
    <name evidence="4" type="ORF">SAMN04488052_10768</name>
</gene>
<accession>A0A1H8ULX9</accession>
<dbReference type="Gene3D" id="3.50.80.20">
    <property type="entry name" value="D-Ala-D-Ala carboxypeptidase C, peptidase S13"/>
    <property type="match status" value="1"/>
</dbReference>